<dbReference type="AlphaFoldDB" id="A0A9P3GMC8"/>
<proteinExistence type="predicted"/>
<reference evidence="2 3" key="1">
    <citation type="submission" date="2021-08" db="EMBL/GenBank/DDBJ databases">
        <title>Draft Genome Sequence of Phanerochaete sordida strain YK-624.</title>
        <authorList>
            <person name="Mori T."/>
            <person name="Dohra H."/>
            <person name="Suzuki T."/>
            <person name="Kawagishi H."/>
            <person name="Hirai H."/>
        </authorList>
    </citation>
    <scope>NUCLEOTIDE SEQUENCE [LARGE SCALE GENOMIC DNA]</scope>
    <source>
        <strain evidence="2 3">YK-624</strain>
    </source>
</reference>
<name>A0A9P3GMC8_9APHY</name>
<dbReference type="Proteomes" id="UP000703269">
    <property type="component" value="Unassembled WGS sequence"/>
</dbReference>
<feature type="compositionally biased region" description="Low complexity" evidence="1">
    <location>
        <begin position="45"/>
        <end position="54"/>
    </location>
</feature>
<feature type="compositionally biased region" description="Polar residues" evidence="1">
    <location>
        <begin position="97"/>
        <end position="109"/>
    </location>
</feature>
<protein>
    <submittedName>
        <fullName evidence="2">Uncharacterized protein</fullName>
    </submittedName>
</protein>
<evidence type="ECO:0000313" key="2">
    <source>
        <dbReference type="EMBL" id="GJE96884.1"/>
    </source>
</evidence>
<evidence type="ECO:0000313" key="3">
    <source>
        <dbReference type="Proteomes" id="UP000703269"/>
    </source>
</evidence>
<sequence>MRDIPVSATQPPVISCQVCEQAVSMARVQARLRSNHSQTARHEAAGFTAPARPATRARKPSARSLAHARAPARTEFKPSRGPRTRQDLIRNTDRVTHSTSTERLMSATQRRGVPTACYIARRPHRASVHSSSADVHASRPPKLRLLP</sequence>
<feature type="region of interest" description="Disordered" evidence="1">
    <location>
        <begin position="35"/>
        <end position="147"/>
    </location>
</feature>
<organism evidence="2 3">
    <name type="scientific">Phanerochaete sordida</name>
    <dbReference type="NCBI Taxonomy" id="48140"/>
    <lineage>
        <taxon>Eukaryota</taxon>
        <taxon>Fungi</taxon>
        <taxon>Dikarya</taxon>
        <taxon>Basidiomycota</taxon>
        <taxon>Agaricomycotina</taxon>
        <taxon>Agaricomycetes</taxon>
        <taxon>Polyporales</taxon>
        <taxon>Phanerochaetaceae</taxon>
        <taxon>Phanerochaete</taxon>
    </lineage>
</organism>
<comment type="caution">
    <text evidence="2">The sequence shown here is derived from an EMBL/GenBank/DDBJ whole genome shotgun (WGS) entry which is preliminary data.</text>
</comment>
<evidence type="ECO:0000256" key="1">
    <source>
        <dbReference type="SAM" id="MobiDB-lite"/>
    </source>
</evidence>
<keyword evidence="3" id="KW-1185">Reference proteome</keyword>
<dbReference type="EMBL" id="BPQB01000065">
    <property type="protein sequence ID" value="GJE96884.1"/>
    <property type="molecule type" value="Genomic_DNA"/>
</dbReference>
<gene>
    <name evidence="2" type="ORF">PsYK624_130920</name>
</gene>
<accession>A0A9P3GMC8</accession>
<feature type="compositionally biased region" description="Basic and acidic residues" evidence="1">
    <location>
        <begin position="72"/>
        <end position="96"/>
    </location>
</feature>